<evidence type="ECO:0000313" key="1">
    <source>
        <dbReference type="EMBL" id="GAI73471.1"/>
    </source>
</evidence>
<proteinExistence type="predicted"/>
<protein>
    <submittedName>
        <fullName evidence="1">Uncharacterized protein</fullName>
    </submittedName>
</protein>
<sequence>ERLARTTKPTKAELMTFWRKNIINYPTLVEELKGLGYPERYIDWYVKAK</sequence>
<accession>X1S2W9</accession>
<organism evidence="1">
    <name type="scientific">marine sediment metagenome</name>
    <dbReference type="NCBI Taxonomy" id="412755"/>
    <lineage>
        <taxon>unclassified sequences</taxon>
        <taxon>metagenomes</taxon>
        <taxon>ecological metagenomes</taxon>
    </lineage>
</organism>
<reference evidence="1" key="1">
    <citation type="journal article" date="2014" name="Front. Microbiol.">
        <title>High frequency of phylogenetically diverse reductive dehalogenase-homologous genes in deep subseafloor sedimentary metagenomes.</title>
        <authorList>
            <person name="Kawai M."/>
            <person name="Futagami T."/>
            <person name="Toyoda A."/>
            <person name="Takaki Y."/>
            <person name="Nishi S."/>
            <person name="Hori S."/>
            <person name="Arai W."/>
            <person name="Tsubouchi T."/>
            <person name="Morono Y."/>
            <person name="Uchiyama I."/>
            <person name="Ito T."/>
            <person name="Fujiyama A."/>
            <person name="Inagaki F."/>
            <person name="Takami H."/>
        </authorList>
    </citation>
    <scope>NUCLEOTIDE SEQUENCE</scope>
    <source>
        <strain evidence="1">Expedition CK06-06</strain>
    </source>
</reference>
<dbReference type="EMBL" id="BARW01011437">
    <property type="protein sequence ID" value="GAI73471.1"/>
    <property type="molecule type" value="Genomic_DNA"/>
</dbReference>
<gene>
    <name evidence="1" type="ORF">S12H4_22059</name>
</gene>
<dbReference type="AlphaFoldDB" id="X1S2W9"/>
<comment type="caution">
    <text evidence="1">The sequence shown here is derived from an EMBL/GenBank/DDBJ whole genome shotgun (WGS) entry which is preliminary data.</text>
</comment>
<feature type="non-terminal residue" evidence="1">
    <location>
        <position position="1"/>
    </location>
</feature>
<name>X1S2W9_9ZZZZ</name>